<sequence>MTIDTGYSVSHLESLQDKERTCQRSVDEGTRAPGDLQDLTANQVDCKDSSSLESSANECFVCCREIKVFAVGLCDHPVCHICSTRLRVLCETNECPVCRADIDEVFFVAGISTFEDLRNKEMHSKAEEFGISFETEEISSEYSELLTNKCYECVRRANISERSGERSHPPACYGNFDALRDHVQRDHKRYFCDLCVEHLKLFTFERQAYSKSDLRRHLREGDLNDKSHKGHPRCDFCDIHYLDKDELYKHLKVDHFSCFICQRDNAACRLQQYYAAYEDLHQHFLRDHFVCDQGECATERFVAFETKLEYKAHVATKHSDSLSRDEQRAARSLVEDFAMSPPARDTFRGDNSGVGARRGNRDNHRDRLTSGRGRGRRPSLERIADQEDGARSVQPVDTTSTADFPSLSGNPSISRPLIPTPRYSAKMNSPMNSADEFPSLGESVDSTPSTSHTWFKPIVREKSKAGRPIQKTALTALSGTQYKAPHAPVQCSKITSETFPSLPQPVGDSDFGKVLKPLPVGKKHAKERQAKAIRTKTPMGVSTSVGMNSSSSKKQQSFAPTNHSNSKTPAAFRLTDVSRSRLESGVNRLNIANTHTSPSDLDLKSPSASWAANTDPGPEQQVQQLRSEKKARQKLPREEDFPSLGPAEPEPAEPGNFFRPPRSKYRGIRPGEQGQENRSNDDFIQPPNFTKRTTEFLGLLKLLLNGNAEHVTEYRLLMTNFRKGLISGEEFVHGCLQLFGDSCEFTKVFVELVCLIPDIEKQNELIELYDNLKTEYGMQKKTNGRDWTRCSECGQITIPEDAQAHQKAH</sequence>
<evidence type="ECO:0000256" key="10">
    <source>
        <dbReference type="ARBA" id="ARBA00022833"/>
    </source>
</evidence>
<evidence type="ECO:0000256" key="8">
    <source>
        <dbReference type="ARBA" id="ARBA00022723"/>
    </source>
</evidence>
<keyword evidence="8" id="KW-0479">Metal-binding</keyword>
<name>A0AAJ7SFP1_9ACAR</name>
<dbReference type="SUPFAM" id="SSF57850">
    <property type="entry name" value="RING/U-box"/>
    <property type="match status" value="1"/>
</dbReference>
<protein>
    <recommendedName>
        <fullName evidence="4">RING-type E3 ubiquitin transferase</fullName>
        <ecNumber evidence="4">2.3.2.27</ecNumber>
    </recommendedName>
</protein>
<dbReference type="GO" id="GO:0072344">
    <property type="term" value="P:rescue of stalled ribosome"/>
    <property type="evidence" value="ECO:0007669"/>
    <property type="project" value="InterPro"/>
</dbReference>
<keyword evidence="9 12" id="KW-0863">Zinc-finger</keyword>
<evidence type="ECO:0000313" key="15">
    <source>
        <dbReference type="Proteomes" id="UP000694867"/>
    </source>
</evidence>
<dbReference type="GO" id="GO:0043022">
    <property type="term" value="F:ribosome binding"/>
    <property type="evidence" value="ECO:0007669"/>
    <property type="project" value="TreeGrafter"/>
</dbReference>
<dbReference type="Pfam" id="PF23202">
    <property type="entry name" value="PAH_ZNF598"/>
    <property type="match status" value="1"/>
</dbReference>
<evidence type="ECO:0000256" key="13">
    <source>
        <dbReference type="SAM" id="MobiDB-lite"/>
    </source>
</evidence>
<feature type="compositionally biased region" description="Basic and acidic residues" evidence="13">
    <location>
        <begin position="626"/>
        <end position="640"/>
    </location>
</feature>
<keyword evidence="6" id="KW-0597">Phosphoprotein</keyword>
<feature type="compositionally biased region" description="Polar residues" evidence="13">
    <location>
        <begin position="553"/>
        <end position="568"/>
    </location>
</feature>
<dbReference type="InterPro" id="IPR041888">
    <property type="entry name" value="RING-HC_ZNF598/HEL2"/>
</dbReference>
<dbReference type="GO" id="GO:0016567">
    <property type="term" value="P:protein ubiquitination"/>
    <property type="evidence" value="ECO:0007669"/>
    <property type="project" value="TreeGrafter"/>
</dbReference>
<evidence type="ECO:0000256" key="4">
    <source>
        <dbReference type="ARBA" id="ARBA00012483"/>
    </source>
</evidence>
<proteinExistence type="inferred from homology"/>
<feature type="compositionally biased region" description="Polar residues" evidence="13">
    <location>
        <begin position="395"/>
        <end position="413"/>
    </location>
</feature>
<evidence type="ECO:0000259" key="14">
    <source>
        <dbReference type="PROSITE" id="PS50089"/>
    </source>
</evidence>
<feature type="compositionally biased region" description="Polar residues" evidence="13">
    <location>
        <begin position="590"/>
        <end position="599"/>
    </location>
</feature>
<dbReference type="Pfam" id="PF23230">
    <property type="entry name" value="zf-C2H2_13"/>
    <property type="match status" value="1"/>
</dbReference>
<dbReference type="Pfam" id="PF25447">
    <property type="entry name" value="RING_ZNF598"/>
    <property type="match status" value="1"/>
</dbReference>
<keyword evidence="15" id="KW-1185">Reference proteome</keyword>
<dbReference type="PANTHER" id="PTHR22938">
    <property type="entry name" value="ZINC FINGER PROTEIN 598"/>
    <property type="match status" value="1"/>
</dbReference>
<evidence type="ECO:0000256" key="5">
    <source>
        <dbReference type="ARBA" id="ARBA00022490"/>
    </source>
</evidence>
<comment type="pathway">
    <text evidence="3">Protein modification; protein ubiquitination.</text>
</comment>
<reference evidence="16" key="1">
    <citation type="submission" date="2025-08" db="UniProtKB">
        <authorList>
            <consortium name="RefSeq"/>
        </authorList>
    </citation>
    <scope>IDENTIFICATION</scope>
</reference>
<evidence type="ECO:0000256" key="11">
    <source>
        <dbReference type="ARBA" id="ARBA00035113"/>
    </source>
</evidence>
<dbReference type="InterPro" id="IPR013083">
    <property type="entry name" value="Znf_RING/FYVE/PHD"/>
</dbReference>
<dbReference type="InterPro" id="IPR056437">
    <property type="entry name" value="Znf-C2H2_ZNF598/HEL2"/>
</dbReference>
<dbReference type="Proteomes" id="UP000694867">
    <property type="component" value="Unplaced"/>
</dbReference>
<comment type="catalytic activity">
    <reaction evidence="1">
        <text>S-ubiquitinyl-[E2 ubiquitin-conjugating enzyme]-L-cysteine + [acceptor protein]-L-lysine = [E2 ubiquitin-conjugating enzyme]-L-cysteine + N(6)-ubiquitinyl-[acceptor protein]-L-lysine.</text>
        <dbReference type="EC" id="2.3.2.27"/>
    </reaction>
</comment>
<dbReference type="InterPro" id="IPR001841">
    <property type="entry name" value="Znf_RING"/>
</dbReference>
<evidence type="ECO:0000256" key="9">
    <source>
        <dbReference type="ARBA" id="ARBA00022771"/>
    </source>
</evidence>
<dbReference type="InterPro" id="IPR013087">
    <property type="entry name" value="Znf_C2H2_type"/>
</dbReference>
<feature type="compositionally biased region" description="Basic and acidic residues" evidence="13">
    <location>
        <begin position="359"/>
        <end position="369"/>
    </location>
</feature>
<feature type="compositionally biased region" description="Basic residues" evidence="13">
    <location>
        <begin position="522"/>
        <end position="534"/>
    </location>
</feature>
<dbReference type="Gene3D" id="3.30.40.10">
    <property type="entry name" value="Zinc/RING finger domain, C3HC4 (zinc finger)"/>
    <property type="match status" value="1"/>
</dbReference>
<keyword evidence="7" id="KW-0808">Transferase</keyword>
<comment type="subcellular location">
    <subcellularLocation>
        <location evidence="2">Cytoplasm</location>
    </subcellularLocation>
</comment>
<feature type="region of interest" description="Disordered" evidence="13">
    <location>
        <begin position="522"/>
        <end position="574"/>
    </location>
</feature>
<dbReference type="GO" id="GO:0061630">
    <property type="term" value="F:ubiquitin protein ligase activity"/>
    <property type="evidence" value="ECO:0007669"/>
    <property type="project" value="UniProtKB-EC"/>
</dbReference>
<keyword evidence="10" id="KW-0862">Zinc</keyword>
<accession>A0AAJ7SFP1</accession>
<evidence type="ECO:0000256" key="3">
    <source>
        <dbReference type="ARBA" id="ARBA00004906"/>
    </source>
</evidence>
<dbReference type="GO" id="GO:0008270">
    <property type="term" value="F:zinc ion binding"/>
    <property type="evidence" value="ECO:0007669"/>
    <property type="project" value="UniProtKB-KW"/>
</dbReference>
<keyword evidence="5" id="KW-0963">Cytoplasm</keyword>
<dbReference type="GeneID" id="100902219"/>
<dbReference type="PANTHER" id="PTHR22938:SF0">
    <property type="entry name" value="E3 UBIQUITIN-PROTEIN LIGASE ZNF598"/>
    <property type="match status" value="1"/>
</dbReference>
<evidence type="ECO:0000256" key="2">
    <source>
        <dbReference type="ARBA" id="ARBA00004496"/>
    </source>
</evidence>
<comment type="similarity">
    <text evidence="11">Belongs to the ZNF598/HEL2 family.</text>
</comment>
<evidence type="ECO:0000256" key="6">
    <source>
        <dbReference type="ARBA" id="ARBA00022553"/>
    </source>
</evidence>
<evidence type="ECO:0000256" key="7">
    <source>
        <dbReference type="ARBA" id="ARBA00022679"/>
    </source>
</evidence>
<feature type="compositionally biased region" description="Basic and acidic residues" evidence="13">
    <location>
        <begin position="378"/>
        <end position="390"/>
    </location>
</feature>
<dbReference type="PROSITE" id="PS50089">
    <property type="entry name" value="ZF_RING_2"/>
    <property type="match status" value="1"/>
</dbReference>
<feature type="region of interest" description="Disordered" evidence="13">
    <location>
        <begin position="334"/>
        <end position="422"/>
    </location>
</feature>
<dbReference type="PROSITE" id="PS00028">
    <property type="entry name" value="ZINC_FINGER_C2H2_1"/>
    <property type="match status" value="1"/>
</dbReference>
<feature type="region of interest" description="Disordered" evidence="13">
    <location>
        <begin position="588"/>
        <end position="687"/>
    </location>
</feature>
<feature type="domain" description="RING-type" evidence="14">
    <location>
        <begin position="59"/>
        <end position="99"/>
    </location>
</feature>
<dbReference type="RefSeq" id="XP_028967898.1">
    <property type="nucleotide sequence ID" value="XM_029112065.1"/>
</dbReference>
<evidence type="ECO:0000256" key="12">
    <source>
        <dbReference type="PROSITE-ProRule" id="PRU00175"/>
    </source>
</evidence>
<dbReference type="InterPro" id="IPR057634">
    <property type="entry name" value="PAH_ZNF598/HEL2"/>
</dbReference>
<dbReference type="CDD" id="cd16615">
    <property type="entry name" value="RING-HC_ZNF598"/>
    <property type="match status" value="1"/>
</dbReference>
<dbReference type="GO" id="GO:0005737">
    <property type="term" value="C:cytoplasm"/>
    <property type="evidence" value="ECO:0007669"/>
    <property type="project" value="UniProtKB-SubCell"/>
</dbReference>
<feature type="compositionally biased region" description="Low complexity" evidence="13">
    <location>
        <begin position="539"/>
        <end position="552"/>
    </location>
</feature>
<dbReference type="AlphaFoldDB" id="A0AAJ7SFP1"/>
<dbReference type="InterPro" id="IPR044288">
    <property type="entry name" value="ZNF598/HEL2"/>
</dbReference>
<dbReference type="EC" id="2.3.2.27" evidence="4"/>
<evidence type="ECO:0000313" key="16">
    <source>
        <dbReference type="RefSeq" id="XP_028967898.1"/>
    </source>
</evidence>
<dbReference type="KEGG" id="goe:100902219"/>
<gene>
    <name evidence="16" type="primary">LOC100902219</name>
</gene>
<evidence type="ECO:0000256" key="1">
    <source>
        <dbReference type="ARBA" id="ARBA00000900"/>
    </source>
</evidence>
<organism evidence="15 16">
    <name type="scientific">Galendromus occidentalis</name>
    <name type="common">western predatory mite</name>
    <dbReference type="NCBI Taxonomy" id="34638"/>
    <lineage>
        <taxon>Eukaryota</taxon>
        <taxon>Metazoa</taxon>
        <taxon>Ecdysozoa</taxon>
        <taxon>Arthropoda</taxon>
        <taxon>Chelicerata</taxon>
        <taxon>Arachnida</taxon>
        <taxon>Acari</taxon>
        <taxon>Parasitiformes</taxon>
        <taxon>Mesostigmata</taxon>
        <taxon>Gamasina</taxon>
        <taxon>Phytoseioidea</taxon>
        <taxon>Phytoseiidae</taxon>
        <taxon>Typhlodrominae</taxon>
        <taxon>Galendromus</taxon>
    </lineage>
</organism>
<dbReference type="SMART" id="SM00355">
    <property type="entry name" value="ZnF_C2H2"/>
    <property type="match status" value="4"/>
</dbReference>